<proteinExistence type="predicted"/>
<name>A0ABV0N0C9_9TELE</name>
<evidence type="ECO:0000313" key="1">
    <source>
        <dbReference type="EMBL" id="MEQ2164840.1"/>
    </source>
</evidence>
<sequence>ALSKNDTVLEFYSPEVNCCSNCDDSQSVKTLLQLDNLSEELKGFNYHPNPCFNKLAKNVITETGIIIVTVRGDT</sequence>
<keyword evidence="2" id="KW-1185">Reference proteome</keyword>
<accession>A0ABV0N0C9</accession>
<comment type="caution">
    <text evidence="1">The sequence shown here is derived from an EMBL/GenBank/DDBJ whole genome shotgun (WGS) entry which is preliminary data.</text>
</comment>
<dbReference type="Proteomes" id="UP001476798">
    <property type="component" value="Unassembled WGS sequence"/>
</dbReference>
<feature type="non-terminal residue" evidence="1">
    <location>
        <position position="1"/>
    </location>
</feature>
<reference evidence="1 2" key="1">
    <citation type="submission" date="2021-06" db="EMBL/GenBank/DDBJ databases">
        <authorList>
            <person name="Palmer J.M."/>
        </authorList>
    </citation>
    <scope>NUCLEOTIDE SEQUENCE [LARGE SCALE GENOMIC DNA]</scope>
    <source>
        <strain evidence="1 2">GA_2019</strain>
        <tissue evidence="1">Muscle</tissue>
    </source>
</reference>
<protein>
    <submittedName>
        <fullName evidence="1">Uncharacterized protein</fullName>
    </submittedName>
</protein>
<organism evidence="1 2">
    <name type="scientific">Goodea atripinnis</name>
    <dbReference type="NCBI Taxonomy" id="208336"/>
    <lineage>
        <taxon>Eukaryota</taxon>
        <taxon>Metazoa</taxon>
        <taxon>Chordata</taxon>
        <taxon>Craniata</taxon>
        <taxon>Vertebrata</taxon>
        <taxon>Euteleostomi</taxon>
        <taxon>Actinopterygii</taxon>
        <taxon>Neopterygii</taxon>
        <taxon>Teleostei</taxon>
        <taxon>Neoteleostei</taxon>
        <taxon>Acanthomorphata</taxon>
        <taxon>Ovalentaria</taxon>
        <taxon>Atherinomorphae</taxon>
        <taxon>Cyprinodontiformes</taxon>
        <taxon>Goodeidae</taxon>
        <taxon>Goodea</taxon>
    </lineage>
</organism>
<gene>
    <name evidence="1" type="ORF">GOODEAATRI_010868</name>
</gene>
<evidence type="ECO:0000313" key="2">
    <source>
        <dbReference type="Proteomes" id="UP001476798"/>
    </source>
</evidence>
<dbReference type="EMBL" id="JAHRIO010020642">
    <property type="protein sequence ID" value="MEQ2164840.1"/>
    <property type="molecule type" value="Genomic_DNA"/>
</dbReference>